<sequence>RNKKYRLLYLTTSCIPVERNSPELCPIVLCSDYRSSMERTPSSLKQTSSPEDCEVTKRSRETGNGSACHTPEFRMSVLLAREEENHKDQTTKSPLLVRHVSRPNSRDKSALRPRDTVRLVNEKTVVDQDEKIFEKETLRKINKYDEDSEAEKLSPLLDAATSTDPLPLDSVVVPTVEDLEDDDDMELKVEVGEGEDELTTMTNSSQECCCTTGKNHIGGGETDSGPVAAAGEDSDYYTPEDPATTILSPLHSDKERPITSSAPTSNVPSSVESTPGRWVPNAREGLIGVSLPGTPLSTTSHLSNRSSGDSYSSSSSTRQLLAATGGHHELTNSQDKAVQL</sequence>
<gene>
    <name evidence="2" type="ORF">L9F63_013275</name>
</gene>
<dbReference type="AlphaFoldDB" id="A0AAD8ELW4"/>
<reference evidence="2" key="2">
    <citation type="submission" date="2023-05" db="EMBL/GenBank/DDBJ databases">
        <authorList>
            <person name="Fouks B."/>
        </authorList>
    </citation>
    <scope>NUCLEOTIDE SEQUENCE</scope>
    <source>
        <strain evidence="2">Stay&amp;Tobe</strain>
        <tissue evidence="2">Testes</tissue>
    </source>
</reference>
<reference evidence="2" key="1">
    <citation type="journal article" date="2023" name="IScience">
        <title>Live-bearing cockroach genome reveals convergent evolutionary mechanisms linked to viviparity in insects and beyond.</title>
        <authorList>
            <person name="Fouks B."/>
            <person name="Harrison M.C."/>
            <person name="Mikhailova A.A."/>
            <person name="Marchal E."/>
            <person name="English S."/>
            <person name="Carruthers M."/>
            <person name="Jennings E.C."/>
            <person name="Chiamaka E.L."/>
            <person name="Frigard R.A."/>
            <person name="Pippel M."/>
            <person name="Attardo G.M."/>
            <person name="Benoit J.B."/>
            <person name="Bornberg-Bauer E."/>
            <person name="Tobe S.S."/>
        </authorList>
    </citation>
    <scope>NUCLEOTIDE SEQUENCE</scope>
    <source>
        <strain evidence="2">Stay&amp;Tobe</strain>
    </source>
</reference>
<dbReference type="EMBL" id="JASPKZ010002332">
    <property type="protein sequence ID" value="KAJ9595510.1"/>
    <property type="molecule type" value="Genomic_DNA"/>
</dbReference>
<evidence type="ECO:0000313" key="2">
    <source>
        <dbReference type="EMBL" id="KAJ9595510.1"/>
    </source>
</evidence>
<proteinExistence type="predicted"/>
<accession>A0AAD8ELW4</accession>
<feature type="compositionally biased region" description="Polar residues" evidence="1">
    <location>
        <begin position="331"/>
        <end position="340"/>
    </location>
</feature>
<name>A0AAD8ELW4_DIPPU</name>
<comment type="caution">
    <text evidence="2">The sequence shown here is derived from an EMBL/GenBank/DDBJ whole genome shotgun (WGS) entry which is preliminary data.</text>
</comment>
<feature type="region of interest" description="Disordered" evidence="1">
    <location>
        <begin position="38"/>
        <end position="69"/>
    </location>
</feature>
<keyword evidence="3" id="KW-1185">Reference proteome</keyword>
<dbReference type="Proteomes" id="UP001233999">
    <property type="component" value="Unassembled WGS sequence"/>
</dbReference>
<protein>
    <submittedName>
        <fullName evidence="2">Uncharacterized protein</fullName>
    </submittedName>
</protein>
<evidence type="ECO:0000256" key="1">
    <source>
        <dbReference type="SAM" id="MobiDB-lite"/>
    </source>
</evidence>
<evidence type="ECO:0000313" key="3">
    <source>
        <dbReference type="Proteomes" id="UP001233999"/>
    </source>
</evidence>
<organism evidence="2 3">
    <name type="scientific">Diploptera punctata</name>
    <name type="common">Pacific beetle cockroach</name>
    <dbReference type="NCBI Taxonomy" id="6984"/>
    <lineage>
        <taxon>Eukaryota</taxon>
        <taxon>Metazoa</taxon>
        <taxon>Ecdysozoa</taxon>
        <taxon>Arthropoda</taxon>
        <taxon>Hexapoda</taxon>
        <taxon>Insecta</taxon>
        <taxon>Pterygota</taxon>
        <taxon>Neoptera</taxon>
        <taxon>Polyneoptera</taxon>
        <taxon>Dictyoptera</taxon>
        <taxon>Blattodea</taxon>
        <taxon>Blaberoidea</taxon>
        <taxon>Blaberidae</taxon>
        <taxon>Diplopterinae</taxon>
        <taxon>Diploptera</taxon>
    </lineage>
</organism>
<feature type="compositionally biased region" description="Low complexity" evidence="1">
    <location>
        <begin position="303"/>
        <end position="316"/>
    </location>
</feature>
<feature type="compositionally biased region" description="Polar residues" evidence="1">
    <location>
        <begin position="38"/>
        <end position="50"/>
    </location>
</feature>
<feature type="compositionally biased region" description="Polar residues" evidence="1">
    <location>
        <begin position="258"/>
        <end position="273"/>
    </location>
</feature>
<feature type="region of interest" description="Disordered" evidence="1">
    <location>
        <begin position="217"/>
        <end position="340"/>
    </location>
</feature>
<feature type="non-terminal residue" evidence="2">
    <location>
        <position position="340"/>
    </location>
</feature>